<dbReference type="Proteomes" id="UP001375240">
    <property type="component" value="Unassembled WGS sequence"/>
</dbReference>
<accession>A0AAV9UH20</accession>
<feature type="region of interest" description="Disordered" evidence="1">
    <location>
        <begin position="355"/>
        <end position="415"/>
    </location>
</feature>
<keyword evidence="3" id="KW-1185">Reference proteome</keyword>
<name>A0AAV9UH20_9PEZI</name>
<evidence type="ECO:0000313" key="3">
    <source>
        <dbReference type="Proteomes" id="UP001375240"/>
    </source>
</evidence>
<evidence type="ECO:0000313" key="2">
    <source>
        <dbReference type="EMBL" id="KAK6341402.1"/>
    </source>
</evidence>
<evidence type="ECO:0000256" key="1">
    <source>
        <dbReference type="SAM" id="MobiDB-lite"/>
    </source>
</evidence>
<dbReference type="EMBL" id="JAVHNQ010000007">
    <property type="protein sequence ID" value="KAK6341402.1"/>
    <property type="molecule type" value="Genomic_DNA"/>
</dbReference>
<sequence>MSTSSSPPAPHRTMAVVLSAADFHQLDDPLMLSDPADGIAVSRKMMQHSYTHAPPVAARLSLAVPSNFPPSTPFSLIPSFKKPSSAARKARRHSDSVSRSQKWRNCDIVENILDNLTLDNASKRYSAPAQYAKAEKLHKSRSDRGTDRFVADAQTALSCPDQITITDYDADAHYRTAPAHGHGHCGSRAGSSRRHGHGRSSHGQQGLIPYIPNGGAGGGSSGGDGEDGEGGSNPWDAQPIDPLPSDGKRYYACWFWLYDPVKYHACADIRKEAHHLKYNHLPQHFPNGMPPELRHRLNYENVWLFLFPHEDVPTVKDRNDKLLLMARQYQAGGDAHMDSELSFDGDTTLMLSPHSMQWQSEADSRHHATTHSLAPAHNHHGRRPTSGYAHSPTSNGRTNWDSTSSNGSSWVDLGNQDRSSRAARDYLLPPTSGAQRQLECFMRSDDDGITNVIDMNIEIDSMRGVNVPFLPMNPRIRVHDRVLREAYFWDERHPRVPFDFDRFYLVHIGDRSTGAGVLISMRSLEVLQREYFYNLAPRAGSDGYILLQREHNSPPWPR</sequence>
<protein>
    <submittedName>
        <fullName evidence="2">Uncharacterized protein</fullName>
    </submittedName>
</protein>
<comment type="caution">
    <text evidence="2">The sequence shown here is derived from an EMBL/GenBank/DDBJ whole genome shotgun (WGS) entry which is preliminary data.</text>
</comment>
<dbReference type="AlphaFoldDB" id="A0AAV9UH20"/>
<feature type="compositionally biased region" description="Polar residues" evidence="1">
    <location>
        <begin position="391"/>
        <end position="409"/>
    </location>
</feature>
<feature type="compositionally biased region" description="Gly residues" evidence="1">
    <location>
        <begin position="214"/>
        <end position="223"/>
    </location>
</feature>
<reference evidence="2 3" key="1">
    <citation type="submission" date="2019-10" db="EMBL/GenBank/DDBJ databases">
        <authorList>
            <person name="Palmer J.M."/>
        </authorList>
    </citation>
    <scope>NUCLEOTIDE SEQUENCE [LARGE SCALE GENOMIC DNA]</scope>
    <source>
        <strain evidence="2 3">TWF696</strain>
    </source>
</reference>
<proteinExistence type="predicted"/>
<feature type="region of interest" description="Disordered" evidence="1">
    <location>
        <begin position="178"/>
        <end position="241"/>
    </location>
</feature>
<organism evidence="2 3">
    <name type="scientific">Orbilia brochopaga</name>
    <dbReference type="NCBI Taxonomy" id="3140254"/>
    <lineage>
        <taxon>Eukaryota</taxon>
        <taxon>Fungi</taxon>
        <taxon>Dikarya</taxon>
        <taxon>Ascomycota</taxon>
        <taxon>Pezizomycotina</taxon>
        <taxon>Orbiliomycetes</taxon>
        <taxon>Orbiliales</taxon>
        <taxon>Orbiliaceae</taxon>
        <taxon>Orbilia</taxon>
    </lineage>
</organism>
<gene>
    <name evidence="2" type="ORF">TWF696_008478</name>
</gene>
<feature type="compositionally biased region" description="Basic residues" evidence="1">
    <location>
        <begin position="181"/>
        <end position="200"/>
    </location>
</feature>